<dbReference type="GO" id="GO:0005576">
    <property type="term" value="C:extracellular region"/>
    <property type="evidence" value="ECO:0007669"/>
    <property type="project" value="UniProtKB-SubCell"/>
</dbReference>
<keyword evidence="4" id="KW-0677">Repeat</keyword>
<dbReference type="Gene3D" id="3.30.430.20">
    <property type="entry name" value="Gnk2 domain, C-X8-C-X2-C motif"/>
    <property type="match status" value="2"/>
</dbReference>
<dbReference type="Pfam" id="PF01657">
    <property type="entry name" value="Stress-antifung"/>
    <property type="match status" value="2"/>
</dbReference>
<feature type="domain" description="Gnk2-homologous" evidence="7">
    <location>
        <begin position="133"/>
        <end position="238"/>
    </location>
</feature>
<dbReference type="OrthoDB" id="1933521at2759"/>
<comment type="similarity">
    <text evidence="5">Belongs to the cysteine-rich repeat secretory protein family.</text>
</comment>
<dbReference type="InterPro" id="IPR050581">
    <property type="entry name" value="CRR_secretory_protein"/>
</dbReference>
<reference evidence="8" key="1">
    <citation type="submission" date="2020-07" db="EMBL/GenBank/DDBJ databases">
        <title>Ethylene signaling mediates host invasion by parasitic plants.</title>
        <authorList>
            <person name="Yoshida S."/>
        </authorList>
    </citation>
    <scope>NUCLEOTIDE SEQUENCE</scope>
    <source>
        <strain evidence="8">Okayama</strain>
    </source>
</reference>
<proteinExistence type="inferred from homology"/>
<dbReference type="PANTHER" id="PTHR32411">
    <property type="entry name" value="CYSTEINE-RICH REPEAT SECRETORY PROTEIN 38-RELATED"/>
    <property type="match status" value="1"/>
</dbReference>
<evidence type="ECO:0000256" key="1">
    <source>
        <dbReference type="ARBA" id="ARBA00004613"/>
    </source>
</evidence>
<evidence type="ECO:0000256" key="2">
    <source>
        <dbReference type="ARBA" id="ARBA00022525"/>
    </source>
</evidence>
<feature type="domain" description="Gnk2-homologous" evidence="7">
    <location>
        <begin position="24"/>
        <end position="128"/>
    </location>
</feature>
<protein>
    <submittedName>
        <fullName evidence="8">Cysteine-rich repeat secretory protein 55</fullName>
    </submittedName>
</protein>
<sequence>MNNNNNNLLFNLLLLLLLFIIPSESADPAAYSCGNNNASAQISKNINNLLPTLVSGTIQNGFVKSSYGENGAQVYGLAQCRVDVPQDNCTSCIRDAAKTVRDSNHCPNQSDVRIWYDFCFLRYSTNNFFGGVDTTGWYLYNVEYVTGVDGFNETLGDLMHSISKEAVKADRKGLGKGTRKLSSFVTLYGLVQCTRDLSDLSCAQCLARGIDFPTFCVGKKGCRVLFGSCYVRFELYPIFYPLDSEGASLVRRGREHESFVGVKT</sequence>
<dbReference type="InterPro" id="IPR038408">
    <property type="entry name" value="GNK2_sf"/>
</dbReference>
<evidence type="ECO:0000313" key="9">
    <source>
        <dbReference type="Proteomes" id="UP000653305"/>
    </source>
</evidence>
<dbReference type="Proteomes" id="UP000653305">
    <property type="component" value="Unassembled WGS sequence"/>
</dbReference>
<dbReference type="CDD" id="cd23509">
    <property type="entry name" value="Gnk2-like"/>
    <property type="match status" value="2"/>
</dbReference>
<keyword evidence="3 6" id="KW-0732">Signal</keyword>
<keyword evidence="2" id="KW-0964">Secreted</keyword>
<gene>
    <name evidence="8" type="ORF">PHJA_002157600</name>
</gene>
<evidence type="ECO:0000259" key="7">
    <source>
        <dbReference type="PROSITE" id="PS51473"/>
    </source>
</evidence>
<organism evidence="8 9">
    <name type="scientific">Phtheirospermum japonicum</name>
    <dbReference type="NCBI Taxonomy" id="374723"/>
    <lineage>
        <taxon>Eukaryota</taxon>
        <taxon>Viridiplantae</taxon>
        <taxon>Streptophyta</taxon>
        <taxon>Embryophyta</taxon>
        <taxon>Tracheophyta</taxon>
        <taxon>Spermatophyta</taxon>
        <taxon>Magnoliopsida</taxon>
        <taxon>eudicotyledons</taxon>
        <taxon>Gunneridae</taxon>
        <taxon>Pentapetalae</taxon>
        <taxon>asterids</taxon>
        <taxon>lamiids</taxon>
        <taxon>Lamiales</taxon>
        <taxon>Orobanchaceae</taxon>
        <taxon>Orobanchaceae incertae sedis</taxon>
        <taxon>Phtheirospermum</taxon>
    </lineage>
</organism>
<accession>A0A830CYJ8</accession>
<evidence type="ECO:0000256" key="3">
    <source>
        <dbReference type="ARBA" id="ARBA00022729"/>
    </source>
</evidence>
<feature type="signal peptide" evidence="6">
    <location>
        <begin position="1"/>
        <end position="25"/>
    </location>
</feature>
<dbReference type="PROSITE" id="PS51473">
    <property type="entry name" value="GNK2"/>
    <property type="match status" value="2"/>
</dbReference>
<evidence type="ECO:0000256" key="6">
    <source>
        <dbReference type="SAM" id="SignalP"/>
    </source>
</evidence>
<comment type="caution">
    <text evidence="8">The sequence shown here is derived from an EMBL/GenBank/DDBJ whole genome shotgun (WGS) entry which is preliminary data.</text>
</comment>
<comment type="subcellular location">
    <subcellularLocation>
        <location evidence="1">Secreted</location>
    </subcellularLocation>
</comment>
<dbReference type="InterPro" id="IPR002902">
    <property type="entry name" value="GNK2"/>
</dbReference>
<evidence type="ECO:0000256" key="4">
    <source>
        <dbReference type="ARBA" id="ARBA00022737"/>
    </source>
</evidence>
<dbReference type="EMBL" id="BMAC01000610">
    <property type="protein sequence ID" value="GFQ00136.1"/>
    <property type="molecule type" value="Genomic_DNA"/>
</dbReference>
<keyword evidence="9" id="KW-1185">Reference proteome</keyword>
<feature type="chain" id="PRO_5032952868" evidence="6">
    <location>
        <begin position="26"/>
        <end position="264"/>
    </location>
</feature>
<evidence type="ECO:0000256" key="5">
    <source>
        <dbReference type="ARBA" id="ARBA00038515"/>
    </source>
</evidence>
<dbReference type="PANTHER" id="PTHR32411:SF55">
    <property type="entry name" value="CYSTEINE-RICH REPEAT SECRETORY PROTEIN 55"/>
    <property type="match status" value="1"/>
</dbReference>
<name>A0A830CYJ8_9LAMI</name>
<evidence type="ECO:0000313" key="8">
    <source>
        <dbReference type="EMBL" id="GFQ00136.1"/>
    </source>
</evidence>
<dbReference type="AlphaFoldDB" id="A0A830CYJ8"/>